<dbReference type="Gene3D" id="1.10.530.10">
    <property type="match status" value="1"/>
</dbReference>
<protein>
    <recommendedName>
        <fullName evidence="1">Transglycosylase SLT domain-containing protein</fullName>
    </recommendedName>
</protein>
<accession>A0ABP3S3T6</accession>
<reference evidence="3" key="1">
    <citation type="journal article" date="2019" name="Int. J. Syst. Evol. Microbiol.">
        <title>The Global Catalogue of Microorganisms (GCM) 10K type strain sequencing project: providing services to taxonomists for standard genome sequencing and annotation.</title>
        <authorList>
            <consortium name="The Broad Institute Genomics Platform"/>
            <consortium name="The Broad Institute Genome Sequencing Center for Infectious Disease"/>
            <person name="Wu L."/>
            <person name="Ma J."/>
        </authorList>
    </citation>
    <scope>NUCLEOTIDE SEQUENCE [LARGE SCALE GENOMIC DNA]</scope>
    <source>
        <strain evidence="3">JCM 10671</strain>
    </source>
</reference>
<name>A0ABP3S3T6_9ACTN</name>
<sequence>MLPLIAGIFGVASAAPAETGATPARFHAALADASYTCPHFPAGMQAALIEVESGWDPLKEGPNGTLGLAQLSMRMWQAWGRDADGDGTNSPLDSWDAIDTQARMLCTYYTQAVQSNLPGDRLSLALAAYRLGWKRLNQVGGLAQLPVTREYIAEIKARTPRYAKGLGVANSSRSLYTPVPNPRTPASAVAWARSMAGDYGWLNLCLNFTAQAYGWDHAGTRYAIDHWLFTPGGLRHHRERNAPAGALMFWDTGKRAGHVALSLGNGYVASNDIVTPGRISIVPAWTIDERWNARYLGWTAPYFPDGV</sequence>
<dbReference type="InterPro" id="IPR023346">
    <property type="entry name" value="Lysozyme-like_dom_sf"/>
</dbReference>
<dbReference type="EMBL" id="BAAAHE010000020">
    <property type="protein sequence ID" value="GAA0622169.1"/>
    <property type="molecule type" value="Genomic_DNA"/>
</dbReference>
<comment type="caution">
    <text evidence="2">The sequence shown here is derived from an EMBL/GenBank/DDBJ whole genome shotgun (WGS) entry which is preliminary data.</text>
</comment>
<evidence type="ECO:0000313" key="2">
    <source>
        <dbReference type="EMBL" id="GAA0622169.1"/>
    </source>
</evidence>
<dbReference type="Proteomes" id="UP001500957">
    <property type="component" value="Unassembled WGS sequence"/>
</dbReference>
<dbReference type="InterPro" id="IPR008258">
    <property type="entry name" value="Transglycosylase_SLT_dom_1"/>
</dbReference>
<dbReference type="SUPFAM" id="SSF53955">
    <property type="entry name" value="Lysozyme-like"/>
    <property type="match status" value="1"/>
</dbReference>
<evidence type="ECO:0000313" key="3">
    <source>
        <dbReference type="Proteomes" id="UP001500957"/>
    </source>
</evidence>
<gene>
    <name evidence="2" type="ORF">GCM10009547_26260</name>
</gene>
<proteinExistence type="predicted"/>
<keyword evidence="3" id="KW-1185">Reference proteome</keyword>
<feature type="domain" description="Transglycosylase SLT" evidence="1">
    <location>
        <begin position="44"/>
        <end position="140"/>
    </location>
</feature>
<dbReference type="Pfam" id="PF01464">
    <property type="entry name" value="SLT"/>
    <property type="match status" value="1"/>
</dbReference>
<evidence type="ECO:0000259" key="1">
    <source>
        <dbReference type="Pfam" id="PF01464"/>
    </source>
</evidence>
<organism evidence="2 3">
    <name type="scientific">Sporichthya brevicatena</name>
    <dbReference type="NCBI Taxonomy" id="171442"/>
    <lineage>
        <taxon>Bacteria</taxon>
        <taxon>Bacillati</taxon>
        <taxon>Actinomycetota</taxon>
        <taxon>Actinomycetes</taxon>
        <taxon>Sporichthyales</taxon>
        <taxon>Sporichthyaceae</taxon>
        <taxon>Sporichthya</taxon>
    </lineage>
</organism>